<keyword evidence="23" id="KW-0175">Coiled coil</keyword>
<evidence type="ECO:0000256" key="5">
    <source>
        <dbReference type="ARBA" id="ARBA00022692"/>
    </source>
</evidence>
<evidence type="ECO:0000256" key="20">
    <source>
        <dbReference type="ARBA" id="ARBA00034104"/>
    </source>
</evidence>
<feature type="coiled-coil region" evidence="23">
    <location>
        <begin position="622"/>
        <end position="649"/>
    </location>
</feature>
<keyword evidence="7" id="KW-0547">Nucleotide-binding</keyword>
<evidence type="ECO:0000256" key="11">
    <source>
        <dbReference type="ARBA" id="ARBA00023018"/>
    </source>
</evidence>
<dbReference type="FunFam" id="2.60.34.10:FF:000002">
    <property type="entry name" value="Heat shock 70 kDa"/>
    <property type="match status" value="1"/>
</dbReference>
<dbReference type="SUPFAM" id="SSF90112">
    <property type="entry name" value="Neurotransmitter-gated ion-channel transmembrane pore"/>
    <property type="match status" value="1"/>
</dbReference>
<evidence type="ECO:0000256" key="12">
    <source>
        <dbReference type="ARBA" id="ARBA00023065"/>
    </source>
</evidence>
<dbReference type="CDD" id="cd19064">
    <property type="entry name" value="LGIC_TM_nAChR"/>
    <property type="match status" value="1"/>
</dbReference>
<dbReference type="FunFam" id="3.90.640.10:FF:000058">
    <property type="entry name" value="Heat shock 70 kDa protein"/>
    <property type="match status" value="1"/>
</dbReference>
<evidence type="ECO:0000259" key="25">
    <source>
        <dbReference type="Pfam" id="PF02932"/>
    </source>
</evidence>
<feature type="transmembrane region" description="Helical" evidence="22">
    <location>
        <begin position="941"/>
        <end position="964"/>
    </location>
</feature>
<dbReference type="SUPFAM" id="SSF100934">
    <property type="entry name" value="Heat shock protein 70kD (HSP70), C-terminal subdomain"/>
    <property type="match status" value="1"/>
</dbReference>
<evidence type="ECO:0000256" key="3">
    <source>
        <dbReference type="ARBA" id="ARBA00022448"/>
    </source>
</evidence>
<keyword evidence="27" id="KW-1185">Reference proteome</keyword>
<dbReference type="Gene3D" id="3.90.640.10">
    <property type="entry name" value="Actin, Chain A, domain 4"/>
    <property type="match status" value="1"/>
</dbReference>
<evidence type="ECO:0000256" key="9">
    <source>
        <dbReference type="ARBA" id="ARBA00022989"/>
    </source>
</evidence>
<dbReference type="Proteomes" id="UP001177023">
    <property type="component" value="Unassembled WGS sequence"/>
</dbReference>
<dbReference type="GO" id="GO:0004888">
    <property type="term" value="F:transmembrane signaling receptor activity"/>
    <property type="evidence" value="ECO:0007669"/>
    <property type="project" value="InterPro"/>
</dbReference>
<feature type="transmembrane region" description="Helical" evidence="22">
    <location>
        <begin position="100"/>
        <end position="117"/>
    </location>
</feature>
<dbReference type="FunFam" id="3.30.420.40:FF:000172">
    <property type="entry name" value="Heat shock 70 kDa protein"/>
    <property type="match status" value="1"/>
</dbReference>
<keyword evidence="17" id="KW-0628">Postsynaptic cell membrane</keyword>
<dbReference type="PROSITE" id="PS01036">
    <property type="entry name" value="HSP70_3"/>
    <property type="match status" value="1"/>
</dbReference>
<dbReference type="PROSITE" id="PS00236">
    <property type="entry name" value="NEUROTR_ION_CHANNEL"/>
    <property type="match status" value="1"/>
</dbReference>
<dbReference type="GO" id="GO:0022848">
    <property type="term" value="F:acetylcholine-gated monoatomic cation-selective channel activity"/>
    <property type="evidence" value="ECO:0007669"/>
    <property type="project" value="InterPro"/>
</dbReference>
<dbReference type="GO" id="GO:0045211">
    <property type="term" value="C:postsynaptic membrane"/>
    <property type="evidence" value="ECO:0007669"/>
    <property type="project" value="UniProtKB-SubCell"/>
</dbReference>
<gene>
    <name evidence="26" type="ORF">MSPICULIGERA_LOCUS18475</name>
</gene>
<dbReference type="SUPFAM" id="SSF63712">
    <property type="entry name" value="Nicotinic receptor ligand binding domain-like"/>
    <property type="match status" value="1"/>
</dbReference>
<keyword evidence="4" id="KW-1003">Cell membrane</keyword>
<keyword evidence="8" id="KW-0067">ATP-binding</keyword>
<evidence type="ECO:0000259" key="24">
    <source>
        <dbReference type="Pfam" id="PF02931"/>
    </source>
</evidence>
<feature type="transmembrane region" description="Helical" evidence="22">
    <location>
        <begin position="44"/>
        <end position="65"/>
    </location>
</feature>
<evidence type="ECO:0000256" key="1">
    <source>
        <dbReference type="ARBA" id="ARBA00007381"/>
    </source>
</evidence>
<dbReference type="FunFam" id="1.20.58.390:FF:000038">
    <property type="entry name" value="Acetylcholine receptor subunit beta-like 1"/>
    <property type="match status" value="1"/>
</dbReference>
<comment type="caution">
    <text evidence="22">Lacks conserved residue(s) required for the propagation of feature annotation.</text>
</comment>
<feature type="transmembrane region" description="Helical" evidence="22">
    <location>
        <begin position="129"/>
        <end position="150"/>
    </location>
</feature>
<dbReference type="GO" id="GO:0005524">
    <property type="term" value="F:ATP binding"/>
    <property type="evidence" value="ECO:0007669"/>
    <property type="project" value="UniProtKB-KW"/>
</dbReference>
<feature type="transmembrane region" description="Helical" evidence="22">
    <location>
        <begin position="181"/>
        <end position="201"/>
    </location>
</feature>
<evidence type="ECO:0000256" key="22">
    <source>
        <dbReference type="RuleBase" id="RU000687"/>
    </source>
</evidence>
<evidence type="ECO:0000313" key="27">
    <source>
        <dbReference type="Proteomes" id="UP001177023"/>
    </source>
</evidence>
<dbReference type="FunFam" id="3.30.30.30:FF:000001">
    <property type="entry name" value="heat shock 70 kDa protein-like"/>
    <property type="match status" value="1"/>
</dbReference>
<evidence type="ECO:0000256" key="4">
    <source>
        <dbReference type="ARBA" id="ARBA00022475"/>
    </source>
</evidence>
<dbReference type="FunFam" id="2.70.170.10:FF:000016">
    <property type="entry name" value="Nicotinic acetylcholine receptor subunit"/>
    <property type="match status" value="1"/>
</dbReference>
<keyword evidence="15" id="KW-0675">Receptor</keyword>
<feature type="non-terminal residue" evidence="26">
    <location>
        <position position="1"/>
    </location>
</feature>
<evidence type="ECO:0000256" key="10">
    <source>
        <dbReference type="ARBA" id="ARBA00023016"/>
    </source>
</evidence>
<feature type="transmembrane region" description="Helical" evidence="22">
    <location>
        <begin position="221"/>
        <end position="246"/>
    </location>
</feature>
<keyword evidence="13 22" id="KW-0472">Membrane</keyword>
<keyword evidence="3 22" id="KW-0813">Transport</keyword>
<keyword evidence="11" id="KW-0770">Synapse</keyword>
<dbReference type="PRINTS" id="PR00254">
    <property type="entry name" value="NICOTINICR"/>
</dbReference>
<dbReference type="PANTHER" id="PTHR19375">
    <property type="entry name" value="HEAT SHOCK PROTEIN 70KDA"/>
    <property type="match status" value="1"/>
</dbReference>
<feature type="transmembrane region" description="Helical" evidence="22">
    <location>
        <begin position="12"/>
        <end position="38"/>
    </location>
</feature>
<comment type="similarity">
    <text evidence="1">Belongs to the heat shock protein 70 family.</text>
</comment>
<dbReference type="PRINTS" id="PR00252">
    <property type="entry name" value="NRIONCHANNEL"/>
</dbReference>
<name>A0AA36G5N5_9BILA</name>
<dbReference type="Gene3D" id="3.30.30.30">
    <property type="match status" value="1"/>
</dbReference>
<dbReference type="InterPro" id="IPR029048">
    <property type="entry name" value="HSP70_C_sf"/>
</dbReference>
<dbReference type="InterPro" id="IPR036734">
    <property type="entry name" value="Neur_chan_lig-bd_sf"/>
</dbReference>
<sequence length="1208" mass="137458">MAQNSIYQLMIQIIFSIVLSVGSVSVLLFLTILIYGWHKFRETPFYQIVLALAVVDCIHIILQWVQIYPSLFADTDSIPFYQWLAASFIGIYGLDSTDQALFILVTLITLNRFAVFIAHRMQVIFTKRIMPITITISLLLLPALIALRAASGMSKQFDRTQMMYTDSGPANRTLGSSVTEIIQYGVPVINLVLYVMIYYTIKNQRFVNMVQSSIYQLLIEIIFSIVLSIGSVSVILFLTILIYGWHKFRDTPFYQIVLALAIVDCIHIILQWVQIYPSLFADTDNAKRLIGRKFNDTAVQSDMKHWPFKVTKGEADKPKLNVEFKGEQKSFSPEEISSMVLTKMKDFDNRMVNHFVEEFKRKNKRDLTTNPRALRRLRTACERAKRTLSSSTQASIEIDSLYEGIDFYTNITRARFEELCADLFRSTMDPVEKSLRDAKMDKSQIHEIVLVGGSTRIPKVQKLLSDFFSGKELNKSINPDEAVAYGAAVQAAILSGDKDETVQSLLLIDVAPLSLGIETAGGVMTPLIKRNATIPTKATQTFTTYADNQPGVLIQVFEGERAMTKDNNHLGKFELSGIPPAPRGVPQIEVTFDIDANGILNVTAADKSTGKQNKITITNDKGRLSKEEIDRLVQEAEKYKDEDDKQKERIAAKNNLEAYAFNLKQTINDDATKSKLSADDLQQIQTKCEETLRWLDSNQTAEQHEFEEMQKELEHVANPIISKMYQQAGPQQGVKCSEAEERLMMDVFRGYNNLVLPVRNLTQLPIVVNVAMQLQLLINVDEKEQIMHTNVWVTMKWTDFQMKWNPADYGDIQTIRVSPDKVWIPDVVLFNNADGHFEVSFMCNVVIENNGSMLWVPPAIYKSSCIIDVEYFPFDEQICYMRFGSWTYNAQEVVLDFVSIPGADLSVYLNSSIWDIADAPATLVKNRSQIEFQIRIRRKTLFYTVVLIIPTVLMAFLSMAVFFLPTDSTEKMTLTISVLLSIVVFLLLVSKILPPTSSTIPLMAKYLLLTFVLNVITILVTVIIINVYFRGPHTHRMPFWVRWFFMEILPHFICMKPPKTLKKHEKKTKFNTALAGIGQFTMNTAAHHPYCANASLSTRILATTNDAIPRDPQTAMFYPLTPEAIKAIDAIEYITEHLKDEEENKVHRDDWRFVAIVLDRLMLYIFFGITFGGTIGILFSAPNVFDVVNQQAVVARYNPNNYKDRSFV</sequence>
<keyword evidence="19 22" id="KW-0407">Ion channel</keyword>
<feature type="transmembrane region" description="Helical" evidence="22">
    <location>
        <begin position="1161"/>
        <end position="1181"/>
    </location>
</feature>
<dbReference type="InterPro" id="IPR038050">
    <property type="entry name" value="Neuro_actylchol_rec"/>
</dbReference>
<proteinExistence type="inferred from homology"/>
<organism evidence="26 27">
    <name type="scientific">Mesorhabditis spiculigera</name>
    <dbReference type="NCBI Taxonomy" id="96644"/>
    <lineage>
        <taxon>Eukaryota</taxon>
        <taxon>Metazoa</taxon>
        <taxon>Ecdysozoa</taxon>
        <taxon>Nematoda</taxon>
        <taxon>Chromadorea</taxon>
        <taxon>Rhabditida</taxon>
        <taxon>Rhabditina</taxon>
        <taxon>Rhabditomorpha</taxon>
        <taxon>Rhabditoidea</taxon>
        <taxon>Rhabditidae</taxon>
        <taxon>Mesorhabditinae</taxon>
        <taxon>Mesorhabditis</taxon>
    </lineage>
</organism>
<dbReference type="InterPro" id="IPR018181">
    <property type="entry name" value="Heat_shock_70_CS"/>
</dbReference>
<evidence type="ECO:0000256" key="6">
    <source>
        <dbReference type="ARBA" id="ARBA00022729"/>
    </source>
</evidence>
<feature type="transmembrane region" description="Helical" evidence="22">
    <location>
        <begin position="77"/>
        <end position="94"/>
    </location>
</feature>
<dbReference type="SUPFAM" id="SSF100920">
    <property type="entry name" value="Heat shock protein 70kD (HSP70), peptide-binding domain"/>
    <property type="match status" value="1"/>
</dbReference>
<dbReference type="InterPro" id="IPR002394">
    <property type="entry name" value="Nicotinic_acetylcholine_rcpt"/>
</dbReference>
<dbReference type="Pfam" id="PF02932">
    <property type="entry name" value="Neur_chan_memb"/>
    <property type="match status" value="1"/>
</dbReference>
<comment type="subcellular location">
    <subcellularLocation>
        <location evidence="20">Postsynaptic cell membrane</location>
        <topology evidence="20">Multi-pass membrane protein</topology>
    </subcellularLocation>
</comment>
<feature type="transmembrane region" description="Helical" evidence="22">
    <location>
        <begin position="1006"/>
        <end position="1028"/>
    </location>
</feature>
<evidence type="ECO:0000256" key="13">
    <source>
        <dbReference type="ARBA" id="ARBA00023136"/>
    </source>
</evidence>
<evidence type="ECO:0000256" key="8">
    <source>
        <dbReference type="ARBA" id="ARBA00022840"/>
    </source>
</evidence>
<dbReference type="Gene3D" id="2.70.170.10">
    <property type="entry name" value="Neurotransmitter-gated ion-channel ligand-binding domain"/>
    <property type="match status" value="1"/>
</dbReference>
<keyword evidence="16" id="KW-0325">Glycoprotein</keyword>
<protein>
    <submittedName>
        <fullName evidence="26">Uncharacterized protein</fullName>
    </submittedName>
</protein>
<evidence type="ECO:0000256" key="2">
    <source>
        <dbReference type="ARBA" id="ARBA00009237"/>
    </source>
</evidence>
<evidence type="ECO:0000313" key="26">
    <source>
        <dbReference type="EMBL" id="CAJ0580277.1"/>
    </source>
</evidence>
<dbReference type="InterPro" id="IPR006029">
    <property type="entry name" value="Neurotrans-gated_channel_TM"/>
</dbReference>
<evidence type="ECO:0000256" key="21">
    <source>
        <dbReference type="ARBA" id="ARBA00048056"/>
    </source>
</evidence>
<keyword evidence="18" id="KW-1071">Ligand-gated ion channel</keyword>
<evidence type="ECO:0000256" key="19">
    <source>
        <dbReference type="ARBA" id="ARBA00023303"/>
    </source>
</evidence>
<dbReference type="Gene3D" id="1.20.58.390">
    <property type="entry name" value="Neurotransmitter-gated ion-channel transmembrane domain"/>
    <property type="match status" value="2"/>
</dbReference>
<evidence type="ECO:0000256" key="16">
    <source>
        <dbReference type="ARBA" id="ARBA00023180"/>
    </source>
</evidence>
<comment type="catalytic activity">
    <reaction evidence="21">
        <text>ATP + H2O = ADP + phosphate + H(+)</text>
        <dbReference type="Rhea" id="RHEA:13065"/>
        <dbReference type="ChEBI" id="CHEBI:15377"/>
        <dbReference type="ChEBI" id="CHEBI:15378"/>
        <dbReference type="ChEBI" id="CHEBI:30616"/>
        <dbReference type="ChEBI" id="CHEBI:43474"/>
        <dbReference type="ChEBI" id="CHEBI:456216"/>
        <dbReference type="EC" id="3.6.4.10"/>
    </reaction>
</comment>
<dbReference type="NCBIfam" id="TIGR00860">
    <property type="entry name" value="LIC"/>
    <property type="match status" value="1"/>
</dbReference>
<comment type="caution">
    <text evidence="26">The sequence shown here is derived from an EMBL/GenBank/DDBJ whole genome shotgun (WGS) entry which is preliminary data.</text>
</comment>
<reference evidence="26" key="1">
    <citation type="submission" date="2023-06" db="EMBL/GenBank/DDBJ databases">
        <authorList>
            <person name="Delattre M."/>
        </authorList>
    </citation>
    <scope>NUCLEOTIDE SEQUENCE</scope>
    <source>
        <strain evidence="26">AF72</strain>
    </source>
</reference>
<evidence type="ECO:0000256" key="18">
    <source>
        <dbReference type="ARBA" id="ARBA00023286"/>
    </source>
</evidence>
<dbReference type="GO" id="GO:0006950">
    <property type="term" value="P:response to stress"/>
    <property type="evidence" value="ECO:0007669"/>
    <property type="project" value="UniProtKB-ARBA"/>
</dbReference>
<dbReference type="FunFam" id="1.20.1270.10:FF:000016">
    <property type="entry name" value="Heat shock protein 70"/>
    <property type="match status" value="1"/>
</dbReference>
<dbReference type="InterPro" id="IPR018000">
    <property type="entry name" value="Neurotransmitter_ion_chnl_CS"/>
</dbReference>
<dbReference type="GO" id="GO:0140662">
    <property type="term" value="F:ATP-dependent protein folding chaperone"/>
    <property type="evidence" value="ECO:0007669"/>
    <property type="project" value="InterPro"/>
</dbReference>
<evidence type="ECO:0000256" key="14">
    <source>
        <dbReference type="ARBA" id="ARBA00023157"/>
    </source>
</evidence>
<dbReference type="Gene3D" id="1.20.1270.10">
    <property type="match status" value="1"/>
</dbReference>
<evidence type="ECO:0000256" key="17">
    <source>
        <dbReference type="ARBA" id="ARBA00023257"/>
    </source>
</evidence>
<dbReference type="InterPro" id="IPR029047">
    <property type="entry name" value="HSP70_peptide-bd_sf"/>
</dbReference>
<feature type="domain" description="Neurotransmitter-gated ion-channel ligand-binding" evidence="24">
    <location>
        <begin position="740"/>
        <end position="940"/>
    </location>
</feature>
<comment type="similarity">
    <text evidence="2">Belongs to the ligand-gated ion channel (TC 1.A.9) family. Acetylcholine receptor (TC 1.A.9.1) subfamily.</text>
</comment>
<dbReference type="InterPro" id="IPR013126">
    <property type="entry name" value="Hsp_70_fam"/>
</dbReference>
<dbReference type="AlphaFoldDB" id="A0AA36G5N5"/>
<dbReference type="Pfam" id="PF02931">
    <property type="entry name" value="Neur_chan_LBD"/>
    <property type="match status" value="1"/>
</dbReference>
<dbReference type="EMBL" id="CATQJA010002659">
    <property type="protein sequence ID" value="CAJ0580277.1"/>
    <property type="molecule type" value="Genomic_DNA"/>
</dbReference>
<evidence type="ECO:0000256" key="7">
    <source>
        <dbReference type="ARBA" id="ARBA00022741"/>
    </source>
</evidence>
<keyword evidence="14" id="KW-1015">Disulfide bond</keyword>
<dbReference type="InterPro" id="IPR036719">
    <property type="entry name" value="Neuro-gated_channel_TM_sf"/>
</dbReference>
<dbReference type="Pfam" id="PF00012">
    <property type="entry name" value="HSP70"/>
    <property type="match status" value="1"/>
</dbReference>
<evidence type="ECO:0000256" key="15">
    <source>
        <dbReference type="ARBA" id="ARBA00023170"/>
    </source>
</evidence>
<keyword evidence="6" id="KW-0732">Signal</keyword>
<feature type="domain" description="Neurotransmitter-gated ion-channel transmembrane" evidence="25">
    <location>
        <begin position="947"/>
        <end position="1177"/>
    </location>
</feature>
<keyword evidence="5 22" id="KW-0812">Transmembrane</keyword>
<accession>A0AA36G5N5</accession>
<dbReference type="InterPro" id="IPR006202">
    <property type="entry name" value="Neur_chan_lig-bd"/>
</dbReference>
<keyword evidence="12 22" id="KW-0406">Ion transport</keyword>
<dbReference type="InterPro" id="IPR043129">
    <property type="entry name" value="ATPase_NBD"/>
</dbReference>
<dbReference type="Gene3D" id="1.20.1070.10">
    <property type="entry name" value="Rhodopsin 7-helix transmembrane proteins"/>
    <property type="match status" value="1"/>
</dbReference>
<keyword evidence="10" id="KW-0346">Stress response</keyword>
<dbReference type="SUPFAM" id="SSF53067">
    <property type="entry name" value="Actin-like ATPase domain"/>
    <property type="match status" value="2"/>
</dbReference>
<feature type="transmembrane region" description="Helical" evidence="22">
    <location>
        <begin position="976"/>
        <end position="994"/>
    </location>
</feature>
<evidence type="ECO:0000256" key="23">
    <source>
        <dbReference type="SAM" id="Coils"/>
    </source>
</evidence>
<dbReference type="InterPro" id="IPR006201">
    <property type="entry name" value="Neur_channel"/>
</dbReference>
<feature type="transmembrane region" description="Helical" evidence="22">
    <location>
        <begin position="252"/>
        <end position="270"/>
    </location>
</feature>
<keyword evidence="9 22" id="KW-1133">Transmembrane helix</keyword>
<dbReference type="Gene3D" id="2.60.34.10">
    <property type="entry name" value="Substrate Binding Domain Of DNAk, Chain A, domain 1"/>
    <property type="match status" value="1"/>
</dbReference>